<dbReference type="EMBL" id="BLLF01000149">
    <property type="protein sequence ID" value="GFH08259.1"/>
    <property type="molecule type" value="Genomic_DNA"/>
</dbReference>
<keyword evidence="1" id="KW-1133">Transmembrane helix</keyword>
<keyword evidence="1" id="KW-0472">Membrane</keyword>
<evidence type="ECO:0000313" key="3">
    <source>
        <dbReference type="Proteomes" id="UP000485058"/>
    </source>
</evidence>
<gene>
    <name evidence="2" type="ORF">HaLaN_03193</name>
</gene>
<evidence type="ECO:0000313" key="2">
    <source>
        <dbReference type="EMBL" id="GFH08259.1"/>
    </source>
</evidence>
<sequence>MELEHCTCRLRMDVSRLRGTGRVAALSRLSSVSQEVKERRLANARKWQPRSQVKRVYTCKWKERLHHNACAMSETLCLLTAACAYVVLLLWGLTSSSMHTAVSACSSPTQAARQQLNSSWVDSPLALAMYGSHTWPGSQKSM</sequence>
<dbReference type="AlphaFoldDB" id="A0A699YQ10"/>
<organism evidence="2 3">
    <name type="scientific">Haematococcus lacustris</name>
    <name type="common">Green alga</name>
    <name type="synonym">Haematococcus pluvialis</name>
    <dbReference type="NCBI Taxonomy" id="44745"/>
    <lineage>
        <taxon>Eukaryota</taxon>
        <taxon>Viridiplantae</taxon>
        <taxon>Chlorophyta</taxon>
        <taxon>core chlorophytes</taxon>
        <taxon>Chlorophyceae</taxon>
        <taxon>CS clade</taxon>
        <taxon>Chlamydomonadales</taxon>
        <taxon>Haematococcaceae</taxon>
        <taxon>Haematococcus</taxon>
    </lineage>
</organism>
<proteinExistence type="predicted"/>
<dbReference type="Proteomes" id="UP000485058">
    <property type="component" value="Unassembled WGS sequence"/>
</dbReference>
<feature type="transmembrane region" description="Helical" evidence="1">
    <location>
        <begin position="70"/>
        <end position="93"/>
    </location>
</feature>
<evidence type="ECO:0000256" key="1">
    <source>
        <dbReference type="SAM" id="Phobius"/>
    </source>
</evidence>
<protein>
    <submittedName>
        <fullName evidence="2">Uncharacterized protein</fullName>
    </submittedName>
</protein>
<accession>A0A699YQ10</accession>
<reference evidence="2 3" key="1">
    <citation type="submission" date="2020-02" db="EMBL/GenBank/DDBJ databases">
        <title>Draft genome sequence of Haematococcus lacustris strain NIES-144.</title>
        <authorList>
            <person name="Morimoto D."/>
            <person name="Nakagawa S."/>
            <person name="Yoshida T."/>
            <person name="Sawayama S."/>
        </authorList>
    </citation>
    <scope>NUCLEOTIDE SEQUENCE [LARGE SCALE GENOMIC DNA]</scope>
    <source>
        <strain evidence="2 3">NIES-144</strain>
    </source>
</reference>
<keyword evidence="3" id="KW-1185">Reference proteome</keyword>
<keyword evidence="1" id="KW-0812">Transmembrane</keyword>
<comment type="caution">
    <text evidence="2">The sequence shown here is derived from an EMBL/GenBank/DDBJ whole genome shotgun (WGS) entry which is preliminary data.</text>
</comment>
<name>A0A699YQ10_HAELA</name>